<keyword evidence="3" id="KW-1185">Reference proteome</keyword>
<dbReference type="InterPro" id="IPR039708">
    <property type="entry name" value="MT1774/Rv1733c-like"/>
</dbReference>
<gene>
    <name evidence="2" type="ORF">M2272_000632</name>
</gene>
<name>A0ABT6KUT4_9MYCO</name>
<evidence type="ECO:0008006" key="4">
    <source>
        <dbReference type="Google" id="ProtNLM"/>
    </source>
</evidence>
<reference evidence="2 3" key="1">
    <citation type="submission" date="2023-04" db="EMBL/GenBank/DDBJ databases">
        <title>Forest soil microbial communities from Buena Vista Peninsula, Colon Province, Panama.</title>
        <authorList>
            <person name="Bouskill N."/>
        </authorList>
    </citation>
    <scope>NUCLEOTIDE SEQUENCE [LARGE SCALE GENOMIC DNA]</scope>
    <source>
        <strain evidence="2 3">AC80</strain>
    </source>
</reference>
<dbReference type="Proteomes" id="UP001160130">
    <property type="component" value="Unassembled WGS sequence"/>
</dbReference>
<keyword evidence="1" id="KW-1133">Transmembrane helix</keyword>
<comment type="caution">
    <text evidence="2">The sequence shown here is derived from an EMBL/GenBank/DDBJ whole genome shotgun (WGS) entry which is preliminary data.</text>
</comment>
<evidence type="ECO:0000256" key="1">
    <source>
        <dbReference type="SAM" id="Phobius"/>
    </source>
</evidence>
<dbReference type="PANTHER" id="PTHR42305">
    <property type="entry name" value="MEMBRANE PROTEIN RV1733C-RELATED"/>
    <property type="match status" value="1"/>
</dbReference>
<feature type="transmembrane region" description="Helical" evidence="1">
    <location>
        <begin position="144"/>
        <end position="166"/>
    </location>
</feature>
<protein>
    <recommendedName>
        <fullName evidence="4">Transmembrane protein</fullName>
    </recommendedName>
</protein>
<sequence length="194" mass="21427">MEAFTIGLGCWSSRLWSRNPLVRRSDRIESVVLTIAAVLWVLALPIAASVGTFVHDSRARIYAEEAHDRHQVAAVATENGQASIRGRQVAVTADAAWSFDGQLHKGVLVWSSRAVVGAQQIIWVNSVGNMVDPPRSKDRAVSDAVLVALSSWMAVAAGSSSLVYLIHRKLDRGRYADWDRELTSLHDKREWGNR</sequence>
<dbReference type="PANTHER" id="PTHR42305:SF1">
    <property type="entry name" value="MEMBRANE PROTEIN RV1733C-RELATED"/>
    <property type="match status" value="1"/>
</dbReference>
<keyword evidence="1" id="KW-0812">Transmembrane</keyword>
<evidence type="ECO:0000313" key="3">
    <source>
        <dbReference type="Proteomes" id="UP001160130"/>
    </source>
</evidence>
<evidence type="ECO:0000313" key="2">
    <source>
        <dbReference type="EMBL" id="MDH6194011.1"/>
    </source>
</evidence>
<accession>A0ABT6KUT4</accession>
<keyword evidence="1" id="KW-0472">Membrane</keyword>
<proteinExistence type="predicted"/>
<organism evidence="2 3">
    <name type="scientific">Mycolicibacterium frederiksbergense</name>
    <dbReference type="NCBI Taxonomy" id="117567"/>
    <lineage>
        <taxon>Bacteria</taxon>
        <taxon>Bacillati</taxon>
        <taxon>Actinomycetota</taxon>
        <taxon>Actinomycetes</taxon>
        <taxon>Mycobacteriales</taxon>
        <taxon>Mycobacteriaceae</taxon>
        <taxon>Mycolicibacterium</taxon>
    </lineage>
</organism>
<dbReference type="EMBL" id="JARXVE010000001">
    <property type="protein sequence ID" value="MDH6194011.1"/>
    <property type="molecule type" value="Genomic_DNA"/>
</dbReference>
<feature type="transmembrane region" description="Helical" evidence="1">
    <location>
        <begin position="31"/>
        <end position="54"/>
    </location>
</feature>